<dbReference type="SUPFAM" id="SSF81606">
    <property type="entry name" value="PP2C-like"/>
    <property type="match status" value="1"/>
</dbReference>
<evidence type="ECO:0000256" key="6">
    <source>
        <dbReference type="PROSITE-ProRule" id="PRU00339"/>
    </source>
</evidence>
<dbReference type="SUPFAM" id="SSF48452">
    <property type="entry name" value="TPR-like"/>
    <property type="match status" value="2"/>
</dbReference>
<keyword evidence="7" id="KW-0175">Coiled coil</keyword>
<organism evidence="11 12">
    <name type="scientific">Thermoflexibacter ruber</name>
    <dbReference type="NCBI Taxonomy" id="1003"/>
    <lineage>
        <taxon>Bacteria</taxon>
        <taxon>Pseudomonadati</taxon>
        <taxon>Bacteroidota</taxon>
        <taxon>Cytophagia</taxon>
        <taxon>Cytophagales</taxon>
        <taxon>Thermoflexibacteraceae</taxon>
        <taxon>Thermoflexibacter</taxon>
    </lineage>
</organism>
<feature type="coiled-coil region" evidence="7">
    <location>
        <begin position="304"/>
        <end position="479"/>
    </location>
</feature>
<accession>A0A1I2DZP3</accession>
<evidence type="ECO:0000256" key="2">
    <source>
        <dbReference type="ARBA" id="ARBA00022490"/>
    </source>
</evidence>
<dbReference type="SMART" id="SM00028">
    <property type="entry name" value="TPR"/>
    <property type="match status" value="6"/>
</dbReference>
<dbReference type="InterPro" id="IPR036457">
    <property type="entry name" value="PPM-type-like_dom_sf"/>
</dbReference>
<gene>
    <name evidence="11" type="ORF">SAMN04488541_100884</name>
</gene>
<dbReference type="EMBL" id="FONY01000008">
    <property type="protein sequence ID" value="SFE85783.1"/>
    <property type="molecule type" value="Genomic_DNA"/>
</dbReference>
<evidence type="ECO:0000259" key="10">
    <source>
        <dbReference type="SMART" id="SM00331"/>
    </source>
</evidence>
<evidence type="ECO:0000256" key="8">
    <source>
        <dbReference type="SAM" id="Phobius"/>
    </source>
</evidence>
<keyword evidence="12" id="KW-1185">Reference proteome</keyword>
<keyword evidence="4 6" id="KW-0802">TPR repeat</keyword>
<dbReference type="PANTHER" id="PTHR46630">
    <property type="entry name" value="TETRATRICOPEPTIDE REPEAT PROTEIN 29"/>
    <property type="match status" value="1"/>
</dbReference>
<dbReference type="AlphaFoldDB" id="A0A1I2DZP3"/>
<dbReference type="SMART" id="SM00331">
    <property type="entry name" value="PP2C_SIG"/>
    <property type="match status" value="1"/>
</dbReference>
<keyword evidence="8" id="KW-1133">Transmembrane helix</keyword>
<dbReference type="GO" id="GO:0005737">
    <property type="term" value="C:cytoplasm"/>
    <property type="evidence" value="ECO:0007669"/>
    <property type="project" value="UniProtKB-SubCell"/>
</dbReference>
<comment type="similarity">
    <text evidence="5">Belongs to the Rap family.</text>
</comment>
<name>A0A1I2DZP3_9BACT</name>
<evidence type="ECO:0000313" key="12">
    <source>
        <dbReference type="Proteomes" id="UP000199513"/>
    </source>
</evidence>
<dbReference type="Gene3D" id="1.25.40.10">
    <property type="entry name" value="Tetratricopeptide repeat domain"/>
    <property type="match status" value="2"/>
</dbReference>
<dbReference type="Pfam" id="PF13181">
    <property type="entry name" value="TPR_8"/>
    <property type="match status" value="1"/>
</dbReference>
<evidence type="ECO:0000256" key="7">
    <source>
        <dbReference type="SAM" id="Coils"/>
    </source>
</evidence>
<evidence type="ECO:0000256" key="5">
    <source>
        <dbReference type="ARBA" id="ARBA00038253"/>
    </source>
</evidence>
<dbReference type="Proteomes" id="UP000199513">
    <property type="component" value="Unassembled WGS sequence"/>
</dbReference>
<evidence type="ECO:0000313" key="11">
    <source>
        <dbReference type="EMBL" id="SFE85783.1"/>
    </source>
</evidence>
<feature type="repeat" description="TPR" evidence="6">
    <location>
        <begin position="88"/>
        <end position="121"/>
    </location>
</feature>
<dbReference type="RefSeq" id="WP_091541932.1">
    <property type="nucleotide sequence ID" value="NZ_FONY01000008.1"/>
</dbReference>
<dbReference type="InterPro" id="IPR001932">
    <property type="entry name" value="PPM-type_phosphatase-like_dom"/>
</dbReference>
<evidence type="ECO:0000256" key="1">
    <source>
        <dbReference type="ARBA" id="ARBA00004496"/>
    </source>
</evidence>
<comment type="subcellular location">
    <subcellularLocation>
        <location evidence="1">Cytoplasm</location>
    </subcellularLocation>
</comment>
<dbReference type="InterPro" id="IPR051476">
    <property type="entry name" value="Bac_ResReg_Asp_Phosphatase"/>
</dbReference>
<dbReference type="PANTHER" id="PTHR46630:SF1">
    <property type="entry name" value="TETRATRICOPEPTIDE REPEAT PROTEIN 29"/>
    <property type="match status" value="1"/>
</dbReference>
<evidence type="ECO:0000256" key="9">
    <source>
        <dbReference type="SAM" id="SignalP"/>
    </source>
</evidence>
<feature type="signal peptide" evidence="9">
    <location>
        <begin position="1"/>
        <end position="26"/>
    </location>
</feature>
<dbReference type="InterPro" id="IPR019734">
    <property type="entry name" value="TPR_rpt"/>
</dbReference>
<dbReference type="STRING" id="1003.SAMN04488541_100884"/>
<feature type="repeat" description="TPR" evidence="6">
    <location>
        <begin position="252"/>
        <end position="285"/>
    </location>
</feature>
<keyword evidence="8" id="KW-0812">Transmembrane</keyword>
<reference evidence="11 12" key="1">
    <citation type="submission" date="2016-10" db="EMBL/GenBank/DDBJ databases">
        <authorList>
            <person name="de Groot N.N."/>
        </authorList>
    </citation>
    <scope>NUCLEOTIDE SEQUENCE [LARGE SCALE GENOMIC DNA]</scope>
    <source>
        <strain>GEY</strain>
        <strain evidence="12">DSM 9560</strain>
    </source>
</reference>
<evidence type="ECO:0000256" key="3">
    <source>
        <dbReference type="ARBA" id="ARBA00022737"/>
    </source>
</evidence>
<dbReference type="OrthoDB" id="1119265at2"/>
<keyword evidence="2" id="KW-0963">Cytoplasm</keyword>
<feature type="transmembrane region" description="Helical" evidence="8">
    <location>
        <begin position="480"/>
        <end position="500"/>
    </location>
</feature>
<feature type="domain" description="PPM-type phosphatase" evidence="10">
    <location>
        <begin position="581"/>
        <end position="808"/>
    </location>
</feature>
<protein>
    <submittedName>
        <fullName evidence="11">Serine phosphatase RsbU, regulator of sigma subunit</fullName>
    </submittedName>
</protein>
<feature type="repeat" description="TPR" evidence="6">
    <location>
        <begin position="168"/>
        <end position="201"/>
    </location>
</feature>
<dbReference type="PROSITE" id="PS50005">
    <property type="entry name" value="TPR"/>
    <property type="match status" value="4"/>
</dbReference>
<evidence type="ECO:0000256" key="4">
    <source>
        <dbReference type="ARBA" id="ARBA00022803"/>
    </source>
</evidence>
<dbReference type="InterPro" id="IPR011990">
    <property type="entry name" value="TPR-like_helical_dom_sf"/>
</dbReference>
<proteinExistence type="inferred from homology"/>
<dbReference type="Pfam" id="PF13424">
    <property type="entry name" value="TPR_12"/>
    <property type="match status" value="2"/>
</dbReference>
<dbReference type="Pfam" id="PF07228">
    <property type="entry name" value="SpoIIE"/>
    <property type="match status" value="1"/>
</dbReference>
<dbReference type="Gene3D" id="3.60.40.10">
    <property type="entry name" value="PPM-type phosphatase domain"/>
    <property type="match status" value="1"/>
</dbReference>
<keyword evidence="8" id="KW-0472">Membrane</keyword>
<keyword evidence="9" id="KW-0732">Signal</keyword>
<sequence length="808" mass="93360">MRITYLYFLTFCLALLCCINTHTLLAQNDELNNLLYELSKAPDAKSRVLIINQIALWYQQQNAPKKAAEYFIQAYQIQKNTNDEEAISTTLHNIGNAYKLAEEYQSAILYYNELLNRKQQQGDIQGQWEAMTELANLHKETENYKTAIEYSLNVLRLSSELNNAKAIADASNNLGFLYRQIGDQKQSLNYFQRALGMYNVLTQTSANSTEKIIALTNTGLTYSKIKDYNKAYSFYNQALDLAQQSKLPVQVANVYNHIAANYFAAGNINNALNIVNKAIPLAQQNNADDVLMSSYQILFEIYQKQEDFREANKYEIRYQELKEKIAQKERDKIQETLKAQVEVERKENELKNLISEKERQAAALRQSELEREKQERDLALREKELEVLRKNQALQEEQLKNQRLAQERAQQLLIITQQQAQAEKQKQAMALLEQNRKLQEAQQREKQNQIELLEKDKKLQDEQIKAKQEQLEKANVIRNYGLAIIGLGTAVFILISVGFFQNRKKNRLLNRQNIAIQQQANAIQVQNEELYQQQEEILAQRSYIEEKNKELNIQNYKMSKSIEAALVIQQSILPTANTFKKLFTDYFVIFYPKDVVSGDCYMLEAIDNKIFAIVVDCTGHGVAGAFMSLIANNLLEKILYSKNILTPNQILEQLDEDVRIALKKEETGNLYGMDCVITCIEYIGDEKVKLTYAGAKRNLFYKLNNTNELLEIHADRRSVGTKEKQRIPFTNHELSLNKGDIIYLTTDGFIDQCNINRQNFGSANFKKLLQTNLHLPLSEQKKAYEQFFMNYMQGADQRDDVTFIGISL</sequence>
<keyword evidence="3" id="KW-0677">Repeat</keyword>
<feature type="chain" id="PRO_5011790187" evidence="9">
    <location>
        <begin position="27"/>
        <end position="808"/>
    </location>
</feature>
<feature type="repeat" description="TPR" evidence="6">
    <location>
        <begin position="212"/>
        <end position="245"/>
    </location>
</feature>